<evidence type="ECO:0000313" key="2">
    <source>
        <dbReference type="EMBL" id="SUV53255.1"/>
    </source>
</evidence>
<gene>
    <name evidence="2" type="ORF">NCTC11661_02404</name>
</gene>
<evidence type="ECO:0000256" key="1">
    <source>
        <dbReference type="SAM" id="MobiDB-lite"/>
    </source>
</evidence>
<name>A0A380ZW67_9FLAO</name>
<accession>A0A380ZW67</accession>
<feature type="region of interest" description="Disordered" evidence="1">
    <location>
        <begin position="89"/>
        <end position="113"/>
    </location>
</feature>
<dbReference type="AlphaFoldDB" id="A0A380ZW67"/>
<dbReference type="EMBL" id="UFTJ01000005">
    <property type="protein sequence ID" value="SUV53255.1"/>
    <property type="molecule type" value="Genomic_DNA"/>
</dbReference>
<feature type="compositionally biased region" description="Low complexity" evidence="1">
    <location>
        <begin position="89"/>
        <end position="99"/>
    </location>
</feature>
<reference evidence="2 3" key="1">
    <citation type="submission" date="2018-06" db="EMBL/GenBank/DDBJ databases">
        <authorList>
            <consortium name="Pathogen Informatics"/>
            <person name="Doyle S."/>
        </authorList>
    </citation>
    <scope>NUCLEOTIDE SEQUENCE [LARGE SCALE GENOMIC DNA]</scope>
    <source>
        <strain evidence="2 3">NCTC11661</strain>
    </source>
</reference>
<dbReference type="CDD" id="cd00118">
    <property type="entry name" value="LysM"/>
    <property type="match status" value="1"/>
</dbReference>
<sequence>MKHYITQSGDTLASVARKFGVKDEHFLRTYHNLHCSSMSEVIRGEVSRGTKIMIPEDPQYLQDNPSDREISMEDGEGVNSVEGVKQNSSYSVSASQVSQKEQPKQSKAGDSSEHDGKYFVIQRGKAECNQGVSFPTFKVSSHQKHYWNDADGQADYLAVTEDDVQFTPSVQPFGAQCKLQPTSGGYLPCSYAPAGKWTSCYEKVKVLGKSCVTEASELQCAIGGKITVKSHGQQSEIGKSHIMNADSQEQWIYNPIVDLDELKKMLNEDFSDDYE</sequence>
<organism evidence="2 3">
    <name type="scientific">Bergeyella zoohelcum</name>
    <dbReference type="NCBI Taxonomy" id="1015"/>
    <lineage>
        <taxon>Bacteria</taxon>
        <taxon>Pseudomonadati</taxon>
        <taxon>Bacteroidota</taxon>
        <taxon>Flavobacteriia</taxon>
        <taxon>Flavobacteriales</taxon>
        <taxon>Weeksellaceae</taxon>
        <taxon>Bergeyella</taxon>
    </lineage>
</organism>
<dbReference type="Proteomes" id="UP000255515">
    <property type="component" value="Unassembled WGS sequence"/>
</dbReference>
<protein>
    <recommendedName>
        <fullName evidence="4">LysM domain-containing protein</fullName>
    </recommendedName>
</protein>
<evidence type="ECO:0000313" key="3">
    <source>
        <dbReference type="Proteomes" id="UP000255515"/>
    </source>
</evidence>
<dbReference type="Pfam" id="PF14107">
    <property type="entry name" value="DUF4280"/>
    <property type="match status" value="1"/>
</dbReference>
<dbReference type="InterPro" id="IPR025460">
    <property type="entry name" value="DUF4280"/>
</dbReference>
<dbReference type="RefSeq" id="WP_115644343.1">
    <property type="nucleotide sequence ID" value="NZ_UFTJ01000005.1"/>
</dbReference>
<dbReference type="InterPro" id="IPR018392">
    <property type="entry name" value="LysM"/>
</dbReference>
<evidence type="ECO:0008006" key="4">
    <source>
        <dbReference type="Google" id="ProtNLM"/>
    </source>
</evidence>
<proteinExistence type="predicted"/>